<dbReference type="Proteomes" id="UP000249061">
    <property type="component" value="Unassembled WGS sequence"/>
</dbReference>
<dbReference type="AlphaFoldDB" id="A0A2W5VXH2"/>
<dbReference type="EMBL" id="QFQP01000005">
    <property type="protein sequence ID" value="PZR15371.1"/>
    <property type="molecule type" value="Genomic_DNA"/>
</dbReference>
<dbReference type="Pfam" id="PF03466">
    <property type="entry name" value="LysR_substrate"/>
    <property type="match status" value="1"/>
</dbReference>
<keyword evidence="1" id="KW-0805">Transcription regulation</keyword>
<comment type="caution">
    <text evidence="5">The sequence shown here is derived from an EMBL/GenBank/DDBJ whole genome shotgun (WGS) entry which is preliminary data.</text>
</comment>
<evidence type="ECO:0000256" key="3">
    <source>
        <dbReference type="ARBA" id="ARBA00023163"/>
    </source>
</evidence>
<protein>
    <recommendedName>
        <fullName evidence="4">LysR substrate-binding domain-containing protein</fullName>
    </recommendedName>
</protein>
<reference evidence="5 6" key="1">
    <citation type="submission" date="2017-08" db="EMBL/GenBank/DDBJ databases">
        <title>Infants hospitalized years apart are colonized by the same room-sourced microbial strains.</title>
        <authorList>
            <person name="Brooks B."/>
            <person name="Olm M.R."/>
            <person name="Firek B.A."/>
            <person name="Baker R."/>
            <person name="Thomas B.C."/>
            <person name="Morowitz M.J."/>
            <person name="Banfield J.F."/>
        </authorList>
    </citation>
    <scope>NUCLEOTIDE SEQUENCE [LARGE SCALE GENOMIC DNA]</scope>
    <source>
        <strain evidence="5">S2_003_000_R2_14</strain>
    </source>
</reference>
<feature type="domain" description="LysR substrate-binding" evidence="4">
    <location>
        <begin position="35"/>
        <end position="219"/>
    </location>
</feature>
<evidence type="ECO:0000313" key="5">
    <source>
        <dbReference type="EMBL" id="PZR15371.1"/>
    </source>
</evidence>
<name>A0A2W5VXH2_9BACT</name>
<proteinExistence type="predicted"/>
<dbReference type="InterPro" id="IPR005119">
    <property type="entry name" value="LysR_subst-bd"/>
</dbReference>
<dbReference type="PANTHER" id="PTHR30579:SF3">
    <property type="entry name" value="TRANSCRIPTIONAL REGULATORY PROTEIN"/>
    <property type="match status" value="1"/>
</dbReference>
<evidence type="ECO:0000259" key="4">
    <source>
        <dbReference type="Pfam" id="PF03466"/>
    </source>
</evidence>
<keyword evidence="3" id="KW-0804">Transcription</keyword>
<evidence type="ECO:0000313" key="6">
    <source>
        <dbReference type="Proteomes" id="UP000249061"/>
    </source>
</evidence>
<dbReference type="SUPFAM" id="SSF53850">
    <property type="entry name" value="Periplasmic binding protein-like II"/>
    <property type="match status" value="1"/>
</dbReference>
<accession>A0A2W5VXH2</accession>
<dbReference type="PANTHER" id="PTHR30579">
    <property type="entry name" value="TRANSCRIPTIONAL REGULATOR"/>
    <property type="match status" value="1"/>
</dbReference>
<gene>
    <name evidence="5" type="ORF">DI536_07920</name>
</gene>
<keyword evidence="2" id="KW-0238">DNA-binding</keyword>
<dbReference type="InterPro" id="IPR050176">
    <property type="entry name" value="LTTR"/>
</dbReference>
<dbReference type="Gene3D" id="3.40.190.290">
    <property type="match status" value="1"/>
</dbReference>
<evidence type="ECO:0000256" key="2">
    <source>
        <dbReference type="ARBA" id="ARBA00023125"/>
    </source>
</evidence>
<dbReference type="GO" id="GO:0003677">
    <property type="term" value="F:DNA binding"/>
    <property type="evidence" value="ECO:0007669"/>
    <property type="project" value="UniProtKB-KW"/>
</dbReference>
<organism evidence="5 6">
    <name type="scientific">Archangium gephyra</name>
    <dbReference type="NCBI Taxonomy" id="48"/>
    <lineage>
        <taxon>Bacteria</taxon>
        <taxon>Pseudomonadati</taxon>
        <taxon>Myxococcota</taxon>
        <taxon>Myxococcia</taxon>
        <taxon>Myxococcales</taxon>
        <taxon>Cystobacterineae</taxon>
        <taxon>Archangiaceae</taxon>
        <taxon>Archangium</taxon>
    </lineage>
</organism>
<sequence>MTDTGRALAGVGRRTRKSIDEVLSELRAQSTRVEGEVTLTTVIALMPFLEKPLAALERAHPSLHVTVHLGDDGPSVREREVDLALAIVKRPPQGCWGRRIATLKAGVFGTKDAIAREPRKFLVRSLNEVHSPESAWEREHVKHVAARVPYFAMASLAARGVGLTMLPHLLTAPYPELVEVPEYAKSLAAMERPLWILTHAELRKVPRVSTVMNAVADAFEAT</sequence>
<dbReference type="GO" id="GO:0003700">
    <property type="term" value="F:DNA-binding transcription factor activity"/>
    <property type="evidence" value="ECO:0007669"/>
    <property type="project" value="TreeGrafter"/>
</dbReference>
<evidence type="ECO:0000256" key="1">
    <source>
        <dbReference type="ARBA" id="ARBA00023015"/>
    </source>
</evidence>